<evidence type="ECO:0000259" key="5">
    <source>
        <dbReference type="Pfam" id="PF19335"/>
    </source>
</evidence>
<dbReference type="FunFam" id="2.40.30.170:FF:000010">
    <property type="entry name" value="Efflux RND transporter periplasmic adaptor subunit"/>
    <property type="match status" value="1"/>
</dbReference>
<feature type="domain" description="Heavy metal binding" evidence="5">
    <location>
        <begin position="46"/>
        <end position="71"/>
    </location>
</feature>
<comment type="similarity">
    <text evidence="1">Belongs to the membrane fusion protein (MFP) (TC 8.A.1) family.</text>
</comment>
<gene>
    <name evidence="10" type="ORF">DDZ13_13910</name>
</gene>
<dbReference type="RefSeq" id="WP_110132070.1">
    <property type="nucleotide sequence ID" value="NZ_QHJQ01000013.1"/>
</dbReference>
<name>A0A317ZCT8_9BACT</name>
<proteinExistence type="inferred from homology"/>
<organism evidence="10 11">
    <name type="scientific">Coraliomargarita sinensis</name>
    <dbReference type="NCBI Taxonomy" id="2174842"/>
    <lineage>
        <taxon>Bacteria</taxon>
        <taxon>Pseudomonadati</taxon>
        <taxon>Verrucomicrobiota</taxon>
        <taxon>Opitutia</taxon>
        <taxon>Puniceicoccales</taxon>
        <taxon>Coraliomargaritaceae</taxon>
        <taxon>Coraliomargarita</taxon>
    </lineage>
</organism>
<evidence type="ECO:0000256" key="4">
    <source>
        <dbReference type="SAM" id="SignalP"/>
    </source>
</evidence>
<feature type="region of interest" description="Disordered" evidence="3">
    <location>
        <begin position="456"/>
        <end position="479"/>
    </location>
</feature>
<dbReference type="PANTHER" id="PTHR30097">
    <property type="entry name" value="CATION EFFLUX SYSTEM PROTEIN CUSB"/>
    <property type="match status" value="1"/>
</dbReference>
<dbReference type="Pfam" id="PF19335">
    <property type="entry name" value="HMBD"/>
    <property type="match status" value="2"/>
</dbReference>
<evidence type="ECO:0000256" key="3">
    <source>
        <dbReference type="SAM" id="MobiDB-lite"/>
    </source>
</evidence>
<accession>A0A317ZCT8</accession>
<keyword evidence="4" id="KW-0732">Signal</keyword>
<feature type="region of interest" description="Disordered" evidence="3">
    <location>
        <begin position="24"/>
        <end position="62"/>
    </location>
</feature>
<evidence type="ECO:0000259" key="8">
    <source>
        <dbReference type="Pfam" id="PF25954"/>
    </source>
</evidence>
<protein>
    <submittedName>
        <fullName evidence="10">Efflux transporter periplasmic adaptor subunit</fullName>
    </submittedName>
</protein>
<evidence type="ECO:0000259" key="7">
    <source>
        <dbReference type="Pfam" id="PF25919"/>
    </source>
</evidence>
<feature type="domain" description="CusB-like three alpha-helical bundle" evidence="6">
    <location>
        <begin position="160"/>
        <end position="208"/>
    </location>
</feature>
<dbReference type="PANTHER" id="PTHR30097:SF4">
    <property type="entry name" value="SLR6042 PROTEIN"/>
    <property type="match status" value="1"/>
</dbReference>
<evidence type="ECO:0000313" key="10">
    <source>
        <dbReference type="EMBL" id="PXA03014.1"/>
    </source>
</evidence>
<dbReference type="Pfam" id="PF25975">
    <property type="entry name" value="CzcB_C"/>
    <property type="match status" value="1"/>
</dbReference>
<keyword evidence="2" id="KW-0813">Transport</keyword>
<dbReference type="InParanoid" id="A0A317ZCT8"/>
<dbReference type="Gene3D" id="2.40.420.20">
    <property type="match status" value="1"/>
</dbReference>
<feature type="domain" description="CzcB-like C-terminal circularly permuted SH3-like" evidence="9">
    <location>
        <begin position="381"/>
        <end position="442"/>
    </location>
</feature>
<evidence type="ECO:0000256" key="2">
    <source>
        <dbReference type="ARBA" id="ARBA00022448"/>
    </source>
</evidence>
<feature type="signal peptide" evidence="4">
    <location>
        <begin position="1"/>
        <end position="28"/>
    </location>
</feature>
<dbReference type="Pfam" id="PF25869">
    <property type="entry name" value="3HB_CusB"/>
    <property type="match status" value="1"/>
</dbReference>
<dbReference type="EMBL" id="QHJQ01000013">
    <property type="protein sequence ID" value="PXA03014.1"/>
    <property type="molecule type" value="Genomic_DNA"/>
</dbReference>
<dbReference type="OrthoDB" id="9765657at2"/>
<dbReference type="InterPro" id="IPR058792">
    <property type="entry name" value="Beta-barrel_RND_2"/>
</dbReference>
<dbReference type="AlphaFoldDB" id="A0A317ZCT8"/>
<dbReference type="Pfam" id="PF25954">
    <property type="entry name" value="Beta-barrel_RND_2"/>
    <property type="match status" value="1"/>
</dbReference>
<feature type="domain" description="Heavy metal binding" evidence="5">
    <location>
        <begin position="338"/>
        <end position="365"/>
    </location>
</feature>
<dbReference type="InterPro" id="IPR058790">
    <property type="entry name" value="BSH_CusB"/>
</dbReference>
<feature type="compositionally biased region" description="Polar residues" evidence="3">
    <location>
        <begin position="34"/>
        <end position="56"/>
    </location>
</feature>
<dbReference type="Pfam" id="PF25919">
    <property type="entry name" value="BSH_CusB"/>
    <property type="match status" value="1"/>
</dbReference>
<dbReference type="GO" id="GO:0046914">
    <property type="term" value="F:transition metal ion binding"/>
    <property type="evidence" value="ECO:0007669"/>
    <property type="project" value="TreeGrafter"/>
</dbReference>
<keyword evidence="11" id="KW-1185">Reference proteome</keyword>
<evidence type="ECO:0000259" key="9">
    <source>
        <dbReference type="Pfam" id="PF25975"/>
    </source>
</evidence>
<feature type="domain" description="CusB-like beta-barrel" evidence="8">
    <location>
        <begin position="247"/>
        <end position="321"/>
    </location>
</feature>
<dbReference type="Proteomes" id="UP000247099">
    <property type="component" value="Unassembled WGS sequence"/>
</dbReference>
<dbReference type="SUPFAM" id="SSF111369">
    <property type="entry name" value="HlyD-like secretion proteins"/>
    <property type="match status" value="1"/>
</dbReference>
<dbReference type="FunCoup" id="A0A317ZCT8">
    <property type="interactions" value="76"/>
</dbReference>
<feature type="domain" description="CusB-like barrel-sandwich hybrid" evidence="7">
    <location>
        <begin position="125"/>
        <end position="241"/>
    </location>
</feature>
<comment type="caution">
    <text evidence="10">The sequence shown here is derived from an EMBL/GenBank/DDBJ whole genome shotgun (WGS) entry which is preliminary data.</text>
</comment>
<dbReference type="InterPro" id="IPR051909">
    <property type="entry name" value="MFP_Cation_Efflux"/>
</dbReference>
<evidence type="ECO:0000256" key="1">
    <source>
        <dbReference type="ARBA" id="ARBA00009477"/>
    </source>
</evidence>
<evidence type="ECO:0000259" key="6">
    <source>
        <dbReference type="Pfam" id="PF25869"/>
    </source>
</evidence>
<dbReference type="InterPro" id="IPR058791">
    <property type="entry name" value="3HB_CusB"/>
</dbReference>
<reference evidence="10 11" key="1">
    <citation type="submission" date="2018-05" db="EMBL/GenBank/DDBJ databases">
        <title>Coraliomargarita sinensis sp. nov., isolated from a marine solar saltern.</title>
        <authorList>
            <person name="Zhou L.Y."/>
        </authorList>
    </citation>
    <scope>NUCLEOTIDE SEQUENCE [LARGE SCALE GENOMIC DNA]</scope>
    <source>
        <strain evidence="10 11">WN38</strain>
    </source>
</reference>
<dbReference type="InterPro" id="IPR058649">
    <property type="entry name" value="CzcB_C"/>
</dbReference>
<dbReference type="GO" id="GO:0015679">
    <property type="term" value="P:plasma membrane copper ion transport"/>
    <property type="evidence" value="ECO:0007669"/>
    <property type="project" value="TreeGrafter"/>
</dbReference>
<dbReference type="GO" id="GO:0060003">
    <property type="term" value="P:copper ion export"/>
    <property type="evidence" value="ECO:0007669"/>
    <property type="project" value="TreeGrafter"/>
</dbReference>
<evidence type="ECO:0000313" key="11">
    <source>
        <dbReference type="Proteomes" id="UP000247099"/>
    </source>
</evidence>
<dbReference type="Gene3D" id="2.40.30.170">
    <property type="match status" value="1"/>
</dbReference>
<sequence length="621" mass="68283">MKTKLILSAVGIAALAFLVGRMTTSSPAPGGSDSRPQAPSSSPQTWTCSMHPQIQQPEPGDCPICGMDLIPLEEEGDESSGPREMSMSEASRALADIQTTEIVQSYPEAEIRLVGKLDYDETKVKSLSARFPARIDELFVNFTGIRVNKGEHLAKVYSPELLTAQRELLSAHRADPNGSITRAAREKLRLWDLLPSQIEAIIESGEAKDHFVLKAPIGGVVVEKHVKEGDYVKTGEPLFRIVDLSVLWAELDAYESDLPWLRFGQDVSFNVESFPGETFHGQIVFIEPEVDRKTRTVPIRVNVPNGDQRLKPGMFVRAVVASRLAEDGKVYAPEFAGKWISPMHPEVVKDHPGQCDVCGMDLVPAEELGYVDNESEPAPLVVPASAVLRTGKRAVVYVQKPDTQRPTYEGREITLGPRAGDVYLVASGLEAGERVVTQGAFKIDSALQIQAKPSMMNPEEAANGQSDAESEDAPPPAVTVSKEELQKLLPDYLKLQKALAADELDTSKQALKAMMKVTGHEGPAAELIHKMMNAGDLESIRRPHFESLSDAIIAVSRENPSLVPENLMIMHCPMVYDDRGADWLQTSEPLNNPYFGASMLRCGEIKERIHEKPETHQEHNH</sequence>
<feature type="chain" id="PRO_5016267069" evidence="4">
    <location>
        <begin position="29"/>
        <end position="621"/>
    </location>
</feature>
<dbReference type="InterPro" id="IPR045800">
    <property type="entry name" value="HMBD"/>
</dbReference>
<dbReference type="GO" id="GO:0030288">
    <property type="term" value="C:outer membrane-bounded periplasmic space"/>
    <property type="evidence" value="ECO:0007669"/>
    <property type="project" value="TreeGrafter"/>
</dbReference>